<evidence type="ECO:0000256" key="7">
    <source>
        <dbReference type="ARBA" id="ARBA00023125"/>
    </source>
</evidence>
<dbReference type="Pfam" id="PF01867">
    <property type="entry name" value="Cas_Cas1"/>
    <property type="match status" value="1"/>
</dbReference>
<dbReference type="EMBL" id="AP011671">
    <property type="protein sequence ID" value="BAL53911.1"/>
    <property type="molecule type" value="Genomic_DNA"/>
</dbReference>
<evidence type="ECO:0000256" key="5">
    <source>
        <dbReference type="ARBA" id="ARBA00022842"/>
    </source>
</evidence>
<keyword evidence="6" id="KW-0051">Antiviral defense</keyword>
<protein>
    <recommendedName>
        <fullName evidence="11">CRISPR-associated endonuclease Cas1</fullName>
    </recommendedName>
</protein>
<accession>H5SCM5</accession>
<keyword evidence="5" id="KW-0460">Magnesium</keyword>
<dbReference type="Gene3D" id="1.20.120.920">
    <property type="entry name" value="CRISPR-associated endonuclease Cas1, C-terminal domain"/>
    <property type="match status" value="1"/>
</dbReference>
<reference evidence="10" key="2">
    <citation type="journal article" date="2012" name="PLoS ONE">
        <title>A Deeply Branching Thermophilic Bacterium with an Ancient Acetyl-CoA Pathway Dominates a Subsurface Ecosystem.</title>
        <authorList>
            <person name="Takami H."/>
            <person name="Noguchi H."/>
            <person name="Takaki Y."/>
            <person name="Uchiyama I."/>
            <person name="Toyoda A."/>
            <person name="Nishi S."/>
            <person name="Chee G.-J."/>
            <person name="Arai W."/>
            <person name="Nunoura T."/>
            <person name="Itoh T."/>
            <person name="Hattori M."/>
            <person name="Takai K."/>
        </authorList>
    </citation>
    <scope>NUCLEOTIDE SEQUENCE</scope>
</reference>
<dbReference type="GO" id="GO:0051607">
    <property type="term" value="P:defense response to virus"/>
    <property type="evidence" value="ECO:0007669"/>
    <property type="project" value="UniProtKB-KW"/>
</dbReference>
<keyword evidence="8" id="KW-0464">Manganese</keyword>
<reference evidence="10" key="1">
    <citation type="journal article" date="2005" name="Environ. Microbiol.">
        <title>Genetic and functional properties of uncultivated thermophilic crenarchaeotes from a subsurface gold mine as revealed by analysis of genome fragments.</title>
        <authorList>
            <person name="Nunoura T."/>
            <person name="Hirayama H."/>
            <person name="Takami H."/>
            <person name="Oida H."/>
            <person name="Nishi S."/>
            <person name="Shimamura S."/>
            <person name="Suzuki Y."/>
            <person name="Inagaki F."/>
            <person name="Takai K."/>
            <person name="Nealson K.H."/>
            <person name="Horikoshi K."/>
        </authorList>
    </citation>
    <scope>NUCLEOTIDE SEQUENCE</scope>
</reference>
<sequence>MSTIPIHRGILTLSGIVRVQVDHGMLVVQDGVADTRRQARFAKATCGIERLVVLGTDGLISFAALKWLYDIGAGFVMLDWSNRLLCASIAPGRKNALLHRAQALSAYAPVGLDIVRELLRRKLDGQAQTLADREHGDAASGVAVLRDTLNEAPDIPALRAVEAQAAKLYWAAWADVPVRFARKDAANVPDNWLSFGSRHSALTQSPRNASNPANALLNYLYALLEAETRLACTALGLHPGLGILHADQTDRDSFVFDLMEAARPTVDRWLLRFLSEHRFAKRDFFETPEGGIRVTLPLRHELTNTMALWRQAIAPVAEWVGETLLSWYGKRVLGQRNIEQVELPTRLTQRKRSQARPGQGDSAHHPDTVSVTVPLRITACLECGQVTDGEMFCSEACRQVYQEHKQAQFVERGRETLRAMRESEHDPARTEEAKRLLSEVINRRWQEKREWEREHGREALERECERFRREIGPKLRSIPLRRMSRVTGLSVYYCAQIRKGERVPHPVHHAAFMALLNSSTR</sequence>
<name>H5SCM5_9ZZZZ</name>
<evidence type="ECO:0008006" key="11">
    <source>
        <dbReference type="Google" id="ProtNLM"/>
    </source>
</evidence>
<keyword evidence="3" id="KW-0255">Endonuclease</keyword>
<keyword evidence="1" id="KW-0540">Nuclease</keyword>
<evidence type="ECO:0000256" key="8">
    <source>
        <dbReference type="ARBA" id="ARBA00023211"/>
    </source>
</evidence>
<evidence type="ECO:0000313" key="10">
    <source>
        <dbReference type="EMBL" id="BAL53911.1"/>
    </source>
</evidence>
<dbReference type="PANTHER" id="PTHR34353">
    <property type="entry name" value="CRISPR-ASSOCIATED ENDONUCLEASE CAS1 1"/>
    <property type="match status" value="1"/>
</dbReference>
<evidence type="ECO:0000256" key="1">
    <source>
        <dbReference type="ARBA" id="ARBA00022722"/>
    </source>
</evidence>
<dbReference type="GO" id="GO:0016787">
    <property type="term" value="F:hydrolase activity"/>
    <property type="evidence" value="ECO:0007669"/>
    <property type="project" value="UniProtKB-KW"/>
</dbReference>
<keyword evidence="2" id="KW-0479">Metal-binding</keyword>
<evidence type="ECO:0000256" key="2">
    <source>
        <dbReference type="ARBA" id="ARBA00022723"/>
    </source>
</evidence>
<gene>
    <name evidence="10" type="ORF">HGMM_F11C09C19</name>
</gene>
<dbReference type="NCBIfam" id="TIGR00287">
    <property type="entry name" value="cas1"/>
    <property type="match status" value="1"/>
</dbReference>
<keyword evidence="4" id="KW-0378">Hydrolase</keyword>
<keyword evidence="7" id="KW-0238">DNA-binding</keyword>
<dbReference type="GO" id="GO:0043571">
    <property type="term" value="P:maintenance of CRISPR repeat elements"/>
    <property type="evidence" value="ECO:0007669"/>
    <property type="project" value="InterPro"/>
</dbReference>
<dbReference type="AlphaFoldDB" id="H5SCM5"/>
<dbReference type="GO" id="GO:0046872">
    <property type="term" value="F:metal ion binding"/>
    <property type="evidence" value="ECO:0007669"/>
    <property type="project" value="UniProtKB-KW"/>
</dbReference>
<organism evidence="10">
    <name type="scientific">uncultured prokaryote</name>
    <dbReference type="NCBI Taxonomy" id="198431"/>
    <lineage>
        <taxon>unclassified sequences</taxon>
        <taxon>environmental samples</taxon>
    </lineage>
</organism>
<evidence type="ECO:0000256" key="4">
    <source>
        <dbReference type="ARBA" id="ARBA00022801"/>
    </source>
</evidence>
<feature type="region of interest" description="Disordered" evidence="9">
    <location>
        <begin position="344"/>
        <end position="367"/>
    </location>
</feature>
<dbReference type="GO" id="GO:0003677">
    <property type="term" value="F:DNA binding"/>
    <property type="evidence" value="ECO:0007669"/>
    <property type="project" value="UniProtKB-KW"/>
</dbReference>
<evidence type="ECO:0000256" key="6">
    <source>
        <dbReference type="ARBA" id="ARBA00023118"/>
    </source>
</evidence>
<proteinExistence type="inferred from homology"/>
<dbReference type="InterPro" id="IPR042206">
    <property type="entry name" value="CRISPR-assoc_Cas1_C"/>
</dbReference>
<evidence type="ECO:0000256" key="9">
    <source>
        <dbReference type="SAM" id="MobiDB-lite"/>
    </source>
</evidence>
<evidence type="ECO:0000256" key="3">
    <source>
        <dbReference type="ARBA" id="ARBA00022759"/>
    </source>
</evidence>
<dbReference type="CDD" id="cd09634">
    <property type="entry name" value="Cas1_I-II-III"/>
    <property type="match status" value="1"/>
</dbReference>
<dbReference type="PANTHER" id="PTHR34353:SF2">
    <property type="entry name" value="CRISPR-ASSOCIATED ENDONUCLEASE CAS1 1"/>
    <property type="match status" value="1"/>
</dbReference>
<dbReference type="InterPro" id="IPR050646">
    <property type="entry name" value="Cas1"/>
</dbReference>
<dbReference type="HAMAP" id="MF_01470">
    <property type="entry name" value="Cas1"/>
    <property type="match status" value="1"/>
</dbReference>
<dbReference type="GO" id="GO:0004519">
    <property type="term" value="F:endonuclease activity"/>
    <property type="evidence" value="ECO:0007669"/>
    <property type="project" value="UniProtKB-KW"/>
</dbReference>
<dbReference type="InterPro" id="IPR002729">
    <property type="entry name" value="CRISPR-assoc_Cas1"/>
</dbReference>